<comment type="caution">
    <text evidence="2">The sequence shown here is derived from an EMBL/GenBank/DDBJ whole genome shotgun (WGS) entry which is preliminary data.</text>
</comment>
<dbReference type="InterPro" id="IPR013132">
    <property type="entry name" value="PseI/NeuA/B-like_N"/>
</dbReference>
<dbReference type="InterPro" id="IPR051690">
    <property type="entry name" value="PseI-like"/>
</dbReference>
<dbReference type="CDD" id="cd11615">
    <property type="entry name" value="SAF_NeuB_like"/>
    <property type="match status" value="1"/>
</dbReference>
<dbReference type="Gene3D" id="3.90.1210.10">
    <property type="entry name" value="Antifreeze-like/N-acetylneuraminic acid synthase C-terminal domain"/>
    <property type="match status" value="1"/>
</dbReference>
<reference evidence="2" key="2">
    <citation type="submission" date="2021-04" db="EMBL/GenBank/DDBJ databases">
        <authorList>
            <person name="Gilroy R."/>
        </authorList>
    </citation>
    <scope>NUCLEOTIDE SEQUENCE</scope>
    <source>
        <strain evidence="2">ChiHecec2B26-446</strain>
    </source>
</reference>
<feature type="domain" description="AFP-like" evidence="1">
    <location>
        <begin position="296"/>
        <end position="353"/>
    </location>
</feature>
<dbReference type="InterPro" id="IPR006190">
    <property type="entry name" value="SAF_AFP_Neu5Ac"/>
</dbReference>
<dbReference type="Proteomes" id="UP000886752">
    <property type="component" value="Unassembled WGS sequence"/>
</dbReference>
<dbReference type="Pfam" id="PF03102">
    <property type="entry name" value="NeuB"/>
    <property type="match status" value="1"/>
</dbReference>
<accession>A0A9D1PY76</accession>
<organism evidence="2 3">
    <name type="scientific">Candidatus Desulfovibrio intestinipullorum</name>
    <dbReference type="NCBI Taxonomy" id="2838536"/>
    <lineage>
        <taxon>Bacteria</taxon>
        <taxon>Pseudomonadati</taxon>
        <taxon>Thermodesulfobacteriota</taxon>
        <taxon>Desulfovibrionia</taxon>
        <taxon>Desulfovibrionales</taxon>
        <taxon>Desulfovibrionaceae</taxon>
        <taxon>Desulfovibrio</taxon>
    </lineage>
</organism>
<dbReference type="PANTHER" id="PTHR42966:SF1">
    <property type="entry name" value="SIALIC ACID SYNTHASE"/>
    <property type="match status" value="1"/>
</dbReference>
<dbReference type="PROSITE" id="PS50844">
    <property type="entry name" value="AFP_LIKE"/>
    <property type="match status" value="1"/>
</dbReference>
<dbReference type="GO" id="GO:0016051">
    <property type="term" value="P:carbohydrate biosynthetic process"/>
    <property type="evidence" value="ECO:0007669"/>
    <property type="project" value="InterPro"/>
</dbReference>
<dbReference type="InterPro" id="IPR036732">
    <property type="entry name" value="AFP_Neu5c_C_sf"/>
</dbReference>
<dbReference type="GO" id="GO:0047444">
    <property type="term" value="F:N-acylneuraminate-9-phosphate synthase activity"/>
    <property type="evidence" value="ECO:0007669"/>
    <property type="project" value="TreeGrafter"/>
</dbReference>
<dbReference type="PANTHER" id="PTHR42966">
    <property type="entry name" value="N-ACETYLNEURAMINATE SYNTHASE"/>
    <property type="match status" value="1"/>
</dbReference>
<dbReference type="Gene3D" id="3.20.20.70">
    <property type="entry name" value="Aldolase class I"/>
    <property type="match status" value="1"/>
</dbReference>
<dbReference type="SUPFAM" id="SSF51269">
    <property type="entry name" value="AFP III-like domain"/>
    <property type="match status" value="1"/>
</dbReference>
<evidence type="ECO:0000313" key="3">
    <source>
        <dbReference type="Proteomes" id="UP000886752"/>
    </source>
</evidence>
<evidence type="ECO:0000313" key="2">
    <source>
        <dbReference type="EMBL" id="HIW00899.1"/>
    </source>
</evidence>
<gene>
    <name evidence="2" type="ORF">H9894_06885</name>
</gene>
<dbReference type="InterPro" id="IPR013785">
    <property type="entry name" value="Aldolase_TIM"/>
</dbReference>
<dbReference type="AlphaFoldDB" id="A0A9D1PY76"/>
<dbReference type="InterPro" id="IPR013974">
    <property type="entry name" value="SAF"/>
</dbReference>
<proteinExistence type="predicted"/>
<dbReference type="Pfam" id="PF08666">
    <property type="entry name" value="SAF"/>
    <property type="match status" value="1"/>
</dbReference>
<dbReference type="SMART" id="SM00858">
    <property type="entry name" value="SAF"/>
    <property type="match status" value="1"/>
</dbReference>
<dbReference type="EMBL" id="DXHV01000063">
    <property type="protein sequence ID" value="HIW00899.1"/>
    <property type="molecule type" value="Genomic_DNA"/>
</dbReference>
<name>A0A9D1PY76_9BACT</name>
<reference evidence="2" key="1">
    <citation type="journal article" date="2021" name="PeerJ">
        <title>Extensive microbial diversity within the chicken gut microbiome revealed by metagenomics and culture.</title>
        <authorList>
            <person name="Gilroy R."/>
            <person name="Ravi A."/>
            <person name="Getino M."/>
            <person name="Pursley I."/>
            <person name="Horton D.L."/>
            <person name="Alikhan N.F."/>
            <person name="Baker D."/>
            <person name="Gharbi K."/>
            <person name="Hall N."/>
            <person name="Watson M."/>
            <person name="Adriaenssens E.M."/>
            <person name="Foster-Nyarko E."/>
            <person name="Jarju S."/>
            <person name="Secka A."/>
            <person name="Antonio M."/>
            <person name="Oren A."/>
            <person name="Chaudhuri R.R."/>
            <person name="La Ragione R."/>
            <person name="Hildebrand F."/>
            <person name="Pallen M.J."/>
        </authorList>
    </citation>
    <scope>NUCLEOTIDE SEQUENCE</scope>
    <source>
        <strain evidence="2">ChiHecec2B26-446</strain>
    </source>
</reference>
<dbReference type="SUPFAM" id="SSF51569">
    <property type="entry name" value="Aldolase"/>
    <property type="match status" value="1"/>
</dbReference>
<evidence type="ECO:0000259" key="1">
    <source>
        <dbReference type="PROSITE" id="PS50844"/>
    </source>
</evidence>
<sequence>MQNILDYLTVPAVEPRIPMPYIIAEAGVNHEGSMDLAKRLICEAREGGADAIKFQTYKAGTLASKDSPAYWDTTKEPTKSQYELFTRHDSFWKKEFEQLKRWCDDEGIAFMSTPFDVESARFLDPLMDVFKISSSDITNKPFIEYLCDFGKPILLSTGASALHEVAEAVEWIEAKGNRLALLHCVLNYPTLDENAGLGMIVGLRRHFPHLPIGYSDHTLPDDMHILVTATLLGARILEKHFTFDKTLPGNDHYHAMDKNDLALFRSRMQAVLTSVGDFAVRSYPSEEPARQNARRSLVAARPIARGCVLTRDDLTWKRPAHGISPRCIDEVLGMRARRDIPEDTVLSWADLDR</sequence>
<protein>
    <submittedName>
        <fullName evidence="2">N-acetylneuraminate synthase family protein</fullName>
    </submittedName>
</protein>
<dbReference type="InterPro" id="IPR057736">
    <property type="entry name" value="SAF_PseI/NeuA/NeuB"/>
</dbReference>